<dbReference type="Pfam" id="PF00528">
    <property type="entry name" value="BPD_transp_1"/>
    <property type="match status" value="1"/>
</dbReference>
<protein>
    <submittedName>
        <fullName evidence="9">Multiple sugar transport system permease protein</fullName>
    </submittedName>
</protein>
<keyword evidence="9" id="KW-0762">Sugar transport</keyword>
<dbReference type="RefSeq" id="WP_072700074.1">
    <property type="nucleotide sequence ID" value="NZ_FRDH01000003.1"/>
</dbReference>
<evidence type="ECO:0000256" key="1">
    <source>
        <dbReference type="ARBA" id="ARBA00004651"/>
    </source>
</evidence>
<keyword evidence="4 7" id="KW-0812">Transmembrane</keyword>
<dbReference type="InterPro" id="IPR035906">
    <property type="entry name" value="MetI-like_sf"/>
</dbReference>
<keyword evidence="2 7" id="KW-0813">Transport</keyword>
<comment type="similarity">
    <text evidence="7">Belongs to the binding-protein-dependent transport system permease family.</text>
</comment>
<evidence type="ECO:0000259" key="8">
    <source>
        <dbReference type="PROSITE" id="PS50928"/>
    </source>
</evidence>
<evidence type="ECO:0000256" key="5">
    <source>
        <dbReference type="ARBA" id="ARBA00022989"/>
    </source>
</evidence>
<dbReference type="PANTHER" id="PTHR30193">
    <property type="entry name" value="ABC TRANSPORTER PERMEASE PROTEIN"/>
    <property type="match status" value="1"/>
</dbReference>
<evidence type="ECO:0000256" key="6">
    <source>
        <dbReference type="ARBA" id="ARBA00023136"/>
    </source>
</evidence>
<feature type="domain" description="ABC transmembrane type-1" evidence="8">
    <location>
        <begin position="81"/>
        <end position="292"/>
    </location>
</feature>
<dbReference type="SUPFAM" id="SSF161098">
    <property type="entry name" value="MetI-like"/>
    <property type="match status" value="1"/>
</dbReference>
<dbReference type="GO" id="GO:0055085">
    <property type="term" value="P:transmembrane transport"/>
    <property type="evidence" value="ECO:0007669"/>
    <property type="project" value="InterPro"/>
</dbReference>
<evidence type="ECO:0000256" key="2">
    <source>
        <dbReference type="ARBA" id="ARBA00022448"/>
    </source>
</evidence>
<evidence type="ECO:0000256" key="4">
    <source>
        <dbReference type="ARBA" id="ARBA00022692"/>
    </source>
</evidence>
<sequence>MEDTKKTKADSLSMFLNNDNVVGHVFAAPFIFGFVCFSFIPICMSLYYAFTDYSLGSKMAVFVGLKNFLMLLKDEVFLKSISKTLQYVFIAVPLKLTFALLVAFLLTRKSRMVTFYRSLYYVPSLVGGSVAVALVWKQLFARKGLFNSVLMDMGLKKINWFGSEALAIYPLILMAVWQFGSSMIIFAAGLKEIPTTYYEASEIDGANGFQRFFKITLPCLSPIILYNLVMQTISAFMTFTQAFIITGGGPNNATMLYALNVYNQAFKYNNMGYACAMSWVMLIVMSLITLVIFRTSKFWVFSESEG</sequence>
<proteinExistence type="inferred from homology"/>
<feature type="transmembrane region" description="Helical" evidence="7">
    <location>
        <begin position="21"/>
        <end position="49"/>
    </location>
</feature>
<comment type="subcellular location">
    <subcellularLocation>
        <location evidence="1 7">Cell membrane</location>
        <topology evidence="1 7">Multi-pass membrane protein</topology>
    </subcellularLocation>
</comment>
<dbReference type="PANTHER" id="PTHR30193:SF1">
    <property type="entry name" value="ABC TRANSPORTER PERMEASE PROTEIN YESP-RELATED"/>
    <property type="match status" value="1"/>
</dbReference>
<dbReference type="AlphaFoldDB" id="A0A1M7RQJ5"/>
<keyword evidence="5 7" id="KW-1133">Transmembrane helix</keyword>
<dbReference type="GO" id="GO:0005886">
    <property type="term" value="C:plasma membrane"/>
    <property type="evidence" value="ECO:0007669"/>
    <property type="project" value="UniProtKB-SubCell"/>
</dbReference>
<dbReference type="InterPro" id="IPR051393">
    <property type="entry name" value="ABC_transporter_permease"/>
</dbReference>
<dbReference type="Proteomes" id="UP000184097">
    <property type="component" value="Unassembled WGS sequence"/>
</dbReference>
<reference evidence="9 10" key="1">
    <citation type="submission" date="2016-12" db="EMBL/GenBank/DDBJ databases">
        <authorList>
            <person name="Song W.-J."/>
            <person name="Kurnit D.M."/>
        </authorList>
    </citation>
    <scope>NUCLEOTIDE SEQUENCE [LARGE SCALE GENOMIC DNA]</scope>
    <source>
        <strain evidence="9 10">DSM 14810</strain>
    </source>
</reference>
<organism evidence="9 10">
    <name type="scientific">Butyrivibrio hungatei DSM 14810</name>
    <dbReference type="NCBI Taxonomy" id="1121132"/>
    <lineage>
        <taxon>Bacteria</taxon>
        <taxon>Bacillati</taxon>
        <taxon>Bacillota</taxon>
        <taxon>Clostridia</taxon>
        <taxon>Lachnospirales</taxon>
        <taxon>Lachnospiraceae</taxon>
        <taxon>Butyrivibrio</taxon>
    </lineage>
</organism>
<keyword evidence="6 7" id="KW-0472">Membrane</keyword>
<dbReference type="InterPro" id="IPR000515">
    <property type="entry name" value="MetI-like"/>
</dbReference>
<feature type="transmembrane region" description="Helical" evidence="7">
    <location>
        <begin position="166"/>
        <end position="189"/>
    </location>
</feature>
<feature type="transmembrane region" description="Helical" evidence="7">
    <location>
        <begin position="118"/>
        <end position="136"/>
    </location>
</feature>
<gene>
    <name evidence="9" type="ORF">SAMN02745247_00079</name>
</gene>
<feature type="transmembrane region" description="Helical" evidence="7">
    <location>
        <begin position="84"/>
        <end position="106"/>
    </location>
</feature>
<evidence type="ECO:0000256" key="3">
    <source>
        <dbReference type="ARBA" id="ARBA00022475"/>
    </source>
</evidence>
<keyword evidence="3" id="KW-1003">Cell membrane</keyword>
<dbReference type="CDD" id="cd06261">
    <property type="entry name" value="TM_PBP2"/>
    <property type="match status" value="1"/>
</dbReference>
<accession>A0A1M7RQJ5</accession>
<evidence type="ECO:0000313" key="10">
    <source>
        <dbReference type="Proteomes" id="UP000184097"/>
    </source>
</evidence>
<evidence type="ECO:0000313" key="9">
    <source>
        <dbReference type="EMBL" id="SHN48544.1"/>
    </source>
</evidence>
<evidence type="ECO:0000256" key="7">
    <source>
        <dbReference type="RuleBase" id="RU363032"/>
    </source>
</evidence>
<dbReference type="EMBL" id="FRDH01000003">
    <property type="protein sequence ID" value="SHN48544.1"/>
    <property type="molecule type" value="Genomic_DNA"/>
</dbReference>
<dbReference type="Gene3D" id="1.10.3720.10">
    <property type="entry name" value="MetI-like"/>
    <property type="match status" value="1"/>
</dbReference>
<name>A0A1M7RQJ5_9FIRM</name>
<dbReference type="PROSITE" id="PS50928">
    <property type="entry name" value="ABC_TM1"/>
    <property type="match status" value="1"/>
</dbReference>
<feature type="transmembrane region" description="Helical" evidence="7">
    <location>
        <begin position="271"/>
        <end position="293"/>
    </location>
</feature>